<organism evidence="1 2">
    <name type="scientific">Dyella marensis</name>
    <dbReference type="NCBI Taxonomy" id="500610"/>
    <lineage>
        <taxon>Bacteria</taxon>
        <taxon>Pseudomonadati</taxon>
        <taxon>Pseudomonadota</taxon>
        <taxon>Gammaproteobacteria</taxon>
        <taxon>Lysobacterales</taxon>
        <taxon>Rhodanobacteraceae</taxon>
        <taxon>Dyella</taxon>
    </lineage>
</organism>
<sequence length="99" mass="10677">MTVKPKSGSRAVEAAILDGTRQNIDNEMSLTREEVSWIREALLIGLSCLGQVEKVISVRQVATLAGHQWMDVLDDIRHPTGSGGDAVSAFATALTTIDR</sequence>
<accession>A0A1I2A9W5</accession>
<keyword evidence="2" id="KW-1185">Reference proteome</keyword>
<dbReference type="Proteomes" id="UP000199477">
    <property type="component" value="Unassembled WGS sequence"/>
</dbReference>
<gene>
    <name evidence="1" type="ORF">SAMN02799615_00969</name>
</gene>
<evidence type="ECO:0000313" key="1">
    <source>
        <dbReference type="EMBL" id="SFE40636.1"/>
    </source>
</evidence>
<dbReference type="AlphaFoldDB" id="A0A1I2A9W5"/>
<proteinExistence type="predicted"/>
<evidence type="ECO:0000313" key="2">
    <source>
        <dbReference type="Proteomes" id="UP000199477"/>
    </source>
</evidence>
<dbReference type="RefSeq" id="WP_026636464.1">
    <property type="nucleotide sequence ID" value="NZ_FONH01000002.1"/>
</dbReference>
<name>A0A1I2A9W5_9GAMM</name>
<dbReference type="STRING" id="500610.SAMN02799615_00969"/>
<dbReference type="EMBL" id="FONH01000002">
    <property type="protein sequence ID" value="SFE40636.1"/>
    <property type="molecule type" value="Genomic_DNA"/>
</dbReference>
<protein>
    <submittedName>
        <fullName evidence="1">Uncharacterized protein</fullName>
    </submittedName>
</protein>
<reference evidence="2" key="1">
    <citation type="submission" date="2016-10" db="EMBL/GenBank/DDBJ databases">
        <authorList>
            <person name="Varghese N."/>
            <person name="Submissions S."/>
        </authorList>
    </citation>
    <scope>NUCLEOTIDE SEQUENCE [LARGE SCALE GENOMIC DNA]</scope>
    <source>
        <strain evidence="2">UNC178MFTsu3.1</strain>
    </source>
</reference>